<feature type="transmembrane region" description="Helical" evidence="1">
    <location>
        <begin position="29"/>
        <end position="48"/>
    </location>
</feature>
<gene>
    <name evidence="2" type="ORF">FGG15_03940</name>
</gene>
<dbReference type="EMBL" id="VCNI01000001">
    <property type="protein sequence ID" value="TMU56704.1"/>
    <property type="molecule type" value="Genomic_DNA"/>
</dbReference>
<evidence type="ECO:0000313" key="2">
    <source>
        <dbReference type="EMBL" id="TMU56704.1"/>
    </source>
</evidence>
<proteinExistence type="predicted"/>
<dbReference type="Proteomes" id="UP000751614">
    <property type="component" value="Unassembled WGS sequence"/>
</dbReference>
<accession>A0ABY2WNY7</accession>
<evidence type="ECO:0000256" key="1">
    <source>
        <dbReference type="SAM" id="Phobius"/>
    </source>
</evidence>
<dbReference type="Pfam" id="PF14054">
    <property type="entry name" value="DUF4249"/>
    <property type="match status" value="1"/>
</dbReference>
<comment type="caution">
    <text evidence="2">The sequence shown here is derived from an EMBL/GenBank/DDBJ whole genome shotgun (WGS) entry which is preliminary data.</text>
</comment>
<keyword evidence="3" id="KW-1185">Reference proteome</keyword>
<name>A0ABY2WNY7_9FLAO</name>
<sequence>MWGLYRFRKQPNPGILDGMINMKKKIIKIGLYILAMAFMPISSCIEPIDVTFEDFESAIVVEATITDKMEVQRVFLTRTFEFEDDGPSAEPNATVSINGGGNTFLFEESSPGVYLSQQAFAAQPNTPYLLSIQTQDGRSYNSTEMTLTQATQIDEIRAERITNDFGEEGVGIFVDSFDPTGNSVNYRYQYEETYKIIAPFWTPNDLEKVPANEAEVFCEVRLIPDTVSEETCFTTDFSNAIIQTNTSDLNEDRVSNYMVRFINRNNYIISHRYSILVRQFVQSNSAFEFYETLNEFSGSDSFFSQTQPGFLEGNISSTTNTEEKVLGYFDVATVQEQRLFFNYADLFPGEDLPPYIDPCATSSPPLAVGVPPRCVLSTQVEENLVRYVGNNDSPEQTEGPYTIVPTVCGDCLELGKVAVPEFWIED</sequence>
<keyword evidence="1" id="KW-0472">Membrane</keyword>
<protein>
    <submittedName>
        <fullName evidence="2">DUF4249 domain-containing protein</fullName>
    </submittedName>
</protein>
<dbReference type="InterPro" id="IPR025345">
    <property type="entry name" value="DUF4249"/>
</dbReference>
<organism evidence="2 3">
    <name type="scientific">Flagellimonas algicola</name>
    <dbReference type="NCBI Taxonomy" id="2583815"/>
    <lineage>
        <taxon>Bacteria</taxon>
        <taxon>Pseudomonadati</taxon>
        <taxon>Bacteroidota</taxon>
        <taxon>Flavobacteriia</taxon>
        <taxon>Flavobacteriales</taxon>
        <taxon>Flavobacteriaceae</taxon>
        <taxon>Flagellimonas</taxon>
    </lineage>
</organism>
<reference evidence="2 3" key="1">
    <citation type="submission" date="2019-05" db="EMBL/GenBank/DDBJ databases">
        <title>Flagellimonas sp. AsT0115, sp. nov., isolated from a marine red algae, Asparagopsis taxiformis.</title>
        <authorList>
            <person name="Kim J."/>
            <person name="Jeong S.E."/>
            <person name="Jeon C.O."/>
        </authorList>
    </citation>
    <scope>NUCLEOTIDE SEQUENCE [LARGE SCALE GENOMIC DNA]</scope>
    <source>
        <strain evidence="2 3">AsT0115</strain>
    </source>
</reference>
<keyword evidence="1" id="KW-0812">Transmembrane</keyword>
<keyword evidence="1" id="KW-1133">Transmembrane helix</keyword>
<evidence type="ECO:0000313" key="3">
    <source>
        <dbReference type="Proteomes" id="UP000751614"/>
    </source>
</evidence>